<feature type="transmembrane region" description="Helical" evidence="7">
    <location>
        <begin position="20"/>
        <end position="38"/>
    </location>
</feature>
<keyword evidence="3 7" id="KW-0813">Transport</keyword>
<feature type="transmembrane region" description="Helical" evidence="7">
    <location>
        <begin position="427"/>
        <end position="446"/>
    </location>
</feature>
<comment type="function">
    <text evidence="7">May be involved in iron transport and iron homeostasis.</text>
</comment>
<reference evidence="8 9" key="1">
    <citation type="submission" date="2015-01" db="EMBL/GenBank/DDBJ databases">
        <title>The Genome Sequence of Exophiala sideris CBS121828.</title>
        <authorList>
            <consortium name="The Broad Institute Genomics Platform"/>
            <person name="Cuomo C."/>
            <person name="de Hoog S."/>
            <person name="Gorbushina A."/>
            <person name="Stielow B."/>
            <person name="Teixiera M."/>
            <person name="Abouelleil A."/>
            <person name="Chapman S.B."/>
            <person name="Priest M."/>
            <person name="Young S.K."/>
            <person name="Wortman J."/>
            <person name="Nusbaum C."/>
            <person name="Birren B."/>
        </authorList>
    </citation>
    <scope>NUCLEOTIDE SEQUENCE [LARGE SCALE GENOMIC DNA]</scope>
    <source>
        <strain evidence="8 9">CBS 121828</strain>
    </source>
</reference>
<feature type="transmembrane region" description="Helical" evidence="7">
    <location>
        <begin position="106"/>
        <end position="125"/>
    </location>
</feature>
<keyword evidence="4 7" id="KW-0812">Transmembrane</keyword>
<sequence length="480" mass="53153">MASHTSLASSLYVSHFLSTWNARGFEFGAVLFLATIYPNTLLPMSIYALVRASAAVALSPSVGKFIDTGNRLKVIRISILGQRLAVAASCGIFVLLFYYQNALPDYARILLLTVLVSLACVEKLCSIMNTVAVERDWVVVIAHEDEARLQNLNAQMRRIDLFCKLVAPLAVALLDGWSPNVAVWSTLGTNVISVGAEYFLIARVFNHVPELAERRRPSEVGNDDLDGIEFSPEQARPSARNAFFARYFAPIVHPLNIYVRQTAFLPSFSLCMLHLTVLSFAGQMTTFLLAVPEPKITSTEVGVLRTVATVSELSATFLAPRVMSQIGPVRSGIWFLSWQLTWLTCAVGVLWFDMSGSPRAALPIFIAGVILSRSGLWSFDLCAQQMIQESITPSHRGTFSSVEMSLQNFFELCAFATTIVFPRPNQFGYPALISLVALYCSAALYAKFVRDRRGHLLHMPSCLKKTREHQYQTLSSSETE</sequence>
<keyword evidence="6 7" id="KW-0472">Membrane</keyword>
<feature type="transmembrane region" description="Helical" evidence="7">
    <location>
        <begin position="332"/>
        <end position="352"/>
    </location>
</feature>
<evidence type="ECO:0000256" key="2">
    <source>
        <dbReference type="ARBA" id="ARBA00006279"/>
    </source>
</evidence>
<dbReference type="AlphaFoldDB" id="A0A0D1ZC48"/>
<evidence type="ECO:0000256" key="5">
    <source>
        <dbReference type="ARBA" id="ARBA00022989"/>
    </source>
</evidence>
<dbReference type="EMBL" id="KN846951">
    <property type="protein sequence ID" value="KIV84338.1"/>
    <property type="molecule type" value="Genomic_DNA"/>
</dbReference>
<dbReference type="SUPFAM" id="SSF103473">
    <property type="entry name" value="MFS general substrate transporter"/>
    <property type="match status" value="1"/>
</dbReference>
<gene>
    <name evidence="8" type="ORF">PV11_00122</name>
</gene>
<keyword evidence="5 7" id="KW-1133">Transmembrane helix</keyword>
<comment type="caution">
    <text evidence="7">Lacks conserved residue(s) required for the propagation of feature annotation.</text>
</comment>
<dbReference type="PANTHER" id="PTHR11660">
    <property type="entry name" value="SOLUTE CARRIER FAMILY 40 MEMBER"/>
    <property type="match status" value="1"/>
</dbReference>
<evidence type="ECO:0000256" key="4">
    <source>
        <dbReference type="ARBA" id="ARBA00022692"/>
    </source>
</evidence>
<proteinExistence type="inferred from homology"/>
<protein>
    <recommendedName>
        <fullName evidence="7">Solute carrier family 40 member</fullName>
    </recommendedName>
</protein>
<evidence type="ECO:0000256" key="1">
    <source>
        <dbReference type="ARBA" id="ARBA00004141"/>
    </source>
</evidence>
<dbReference type="InterPro" id="IPR009716">
    <property type="entry name" value="Ferroportin-1"/>
</dbReference>
<evidence type="ECO:0000313" key="8">
    <source>
        <dbReference type="EMBL" id="KIV84338.1"/>
    </source>
</evidence>
<dbReference type="InterPro" id="IPR036259">
    <property type="entry name" value="MFS_trans_sf"/>
</dbReference>
<comment type="subcellular location">
    <subcellularLocation>
        <location evidence="1 7">Membrane</location>
        <topology evidence="1 7">Multi-pass membrane protein</topology>
    </subcellularLocation>
</comment>
<name>A0A0D1ZC48_9EURO</name>
<dbReference type="OrthoDB" id="648861at2759"/>
<dbReference type="HOGENOM" id="CLU_020370_5_0_1"/>
<evidence type="ECO:0000313" key="9">
    <source>
        <dbReference type="Proteomes" id="UP000053599"/>
    </source>
</evidence>
<dbReference type="CDD" id="cd17480">
    <property type="entry name" value="MFS_SLC40A1_like"/>
    <property type="match status" value="1"/>
</dbReference>
<comment type="similarity">
    <text evidence="2 7">Belongs to the ferroportin (FP) (TC 2.A.100) family. SLC40A subfamily.</text>
</comment>
<evidence type="ECO:0000256" key="7">
    <source>
        <dbReference type="RuleBase" id="RU365065"/>
    </source>
</evidence>
<accession>A0A0D1ZC48</accession>
<evidence type="ECO:0000256" key="3">
    <source>
        <dbReference type="ARBA" id="ARBA00022448"/>
    </source>
</evidence>
<dbReference type="Pfam" id="PF06963">
    <property type="entry name" value="FPN1"/>
    <property type="match status" value="1"/>
</dbReference>
<feature type="transmembrane region" description="Helical" evidence="7">
    <location>
        <begin position="84"/>
        <end position="100"/>
    </location>
</feature>
<dbReference type="Proteomes" id="UP000053599">
    <property type="component" value="Unassembled WGS sequence"/>
</dbReference>
<dbReference type="GO" id="GO:0005381">
    <property type="term" value="F:iron ion transmembrane transporter activity"/>
    <property type="evidence" value="ECO:0007669"/>
    <property type="project" value="UniProtKB-UniRule"/>
</dbReference>
<organism evidence="8 9">
    <name type="scientific">Exophiala sideris</name>
    <dbReference type="NCBI Taxonomy" id="1016849"/>
    <lineage>
        <taxon>Eukaryota</taxon>
        <taxon>Fungi</taxon>
        <taxon>Dikarya</taxon>
        <taxon>Ascomycota</taxon>
        <taxon>Pezizomycotina</taxon>
        <taxon>Eurotiomycetes</taxon>
        <taxon>Chaetothyriomycetidae</taxon>
        <taxon>Chaetothyriales</taxon>
        <taxon>Herpotrichiellaceae</taxon>
        <taxon>Exophiala</taxon>
    </lineage>
</organism>
<dbReference type="GO" id="GO:0016020">
    <property type="term" value="C:membrane"/>
    <property type="evidence" value="ECO:0007669"/>
    <property type="project" value="UniProtKB-SubCell"/>
</dbReference>
<evidence type="ECO:0000256" key="6">
    <source>
        <dbReference type="ARBA" id="ARBA00023136"/>
    </source>
</evidence>
<dbReference type="PANTHER" id="PTHR11660:SF57">
    <property type="entry name" value="SOLUTE CARRIER FAMILY 40 MEMBER"/>
    <property type="match status" value="1"/>
</dbReference>
<dbReference type="STRING" id="1016849.A0A0D1ZC48"/>
<keyword evidence="7" id="KW-0406">Ion transport</keyword>